<gene>
    <name evidence="2" type="ORF">NE237_005626</name>
</gene>
<organism evidence="2 3">
    <name type="scientific">Protea cynaroides</name>
    <dbReference type="NCBI Taxonomy" id="273540"/>
    <lineage>
        <taxon>Eukaryota</taxon>
        <taxon>Viridiplantae</taxon>
        <taxon>Streptophyta</taxon>
        <taxon>Embryophyta</taxon>
        <taxon>Tracheophyta</taxon>
        <taxon>Spermatophyta</taxon>
        <taxon>Magnoliopsida</taxon>
        <taxon>Proteales</taxon>
        <taxon>Proteaceae</taxon>
        <taxon>Protea</taxon>
    </lineage>
</organism>
<dbReference type="Pfam" id="PF22936">
    <property type="entry name" value="Pol_BBD"/>
    <property type="match status" value="1"/>
</dbReference>
<evidence type="ECO:0000313" key="2">
    <source>
        <dbReference type="EMBL" id="KAJ4972452.1"/>
    </source>
</evidence>
<proteinExistence type="predicted"/>
<dbReference type="InterPro" id="IPR054722">
    <property type="entry name" value="PolX-like_BBD"/>
</dbReference>
<reference evidence="2" key="1">
    <citation type="journal article" date="2023" name="Plant J.">
        <title>The genome of the king protea, Protea cynaroides.</title>
        <authorList>
            <person name="Chang J."/>
            <person name="Duong T.A."/>
            <person name="Schoeman C."/>
            <person name="Ma X."/>
            <person name="Roodt D."/>
            <person name="Barker N."/>
            <person name="Li Z."/>
            <person name="Van de Peer Y."/>
            <person name="Mizrachi E."/>
        </authorList>
    </citation>
    <scope>NUCLEOTIDE SEQUENCE</scope>
    <source>
        <tissue evidence="2">Young leaves</tissue>
    </source>
</reference>
<dbReference type="OrthoDB" id="1742531at2759"/>
<comment type="caution">
    <text evidence="2">The sequence shown here is derived from an EMBL/GenBank/DDBJ whole genome shotgun (WGS) entry which is preliminary data.</text>
</comment>
<sequence>MCPNRDWFTTYKAIEGASVLMGNNAVCKIVGIGTIRIKCHDEIVRTLTDVRHIPDLKKNLISLSTLDSIGCSYTGGGGALKVSKGLLVVMKGNNVNNIYVLQGSTMTGFERVMVSLRDDLHVLAGGIFRGRKESCSRLKNFCMARSNRYKRFARFMLGHDMLIRKEYFTYSGLELKEPW</sequence>
<keyword evidence="3" id="KW-1185">Reference proteome</keyword>
<feature type="domain" description="Retrovirus-related Pol polyprotein from transposon TNT 1-94-like beta-barrel" evidence="1">
    <location>
        <begin position="1"/>
        <end position="71"/>
    </location>
</feature>
<dbReference type="EMBL" id="JAMYWD010000004">
    <property type="protein sequence ID" value="KAJ4972452.1"/>
    <property type="molecule type" value="Genomic_DNA"/>
</dbReference>
<evidence type="ECO:0000313" key="3">
    <source>
        <dbReference type="Proteomes" id="UP001141806"/>
    </source>
</evidence>
<dbReference type="AlphaFoldDB" id="A0A9Q0KKY3"/>
<name>A0A9Q0KKY3_9MAGN</name>
<dbReference type="Proteomes" id="UP001141806">
    <property type="component" value="Unassembled WGS sequence"/>
</dbReference>
<accession>A0A9Q0KKY3</accession>
<evidence type="ECO:0000259" key="1">
    <source>
        <dbReference type="Pfam" id="PF22936"/>
    </source>
</evidence>
<protein>
    <recommendedName>
        <fullName evidence="1">Retrovirus-related Pol polyprotein from transposon TNT 1-94-like beta-barrel domain-containing protein</fullName>
    </recommendedName>
</protein>